<proteinExistence type="predicted"/>
<dbReference type="EMBL" id="JBEYRS010000007">
    <property type="protein sequence ID" value="MEW2363957.1"/>
    <property type="molecule type" value="Genomic_DNA"/>
</dbReference>
<comment type="caution">
    <text evidence="1">The sequence shown here is derived from an EMBL/GenBank/DDBJ whole genome shotgun (WGS) entry which is preliminary data.</text>
</comment>
<name>A0ABV3LWY3_9ACTN</name>
<keyword evidence="2" id="KW-1185">Reference proteome</keyword>
<sequence length="177" mass="18731">MIVSAYGPDGASADPQGHADSGRLALVKGELLLATGLVAPPGLYQGHGFLSGGPAASSWLALRWMQGDDAETAFAKRRPAPDASAAAAYAATMCKDVADLRAGGWRHGDLQEVPFILESHQAHLLDFAMAHAPDRTPGSRPVTYRGAYDWFMSPELAHARLITTPVRDLPLTTASEV</sequence>
<reference evidence="1 2" key="1">
    <citation type="submission" date="2024-06" db="EMBL/GenBank/DDBJ databases">
        <title>The Natural Products Discovery Center: Release of the First 8490 Sequenced Strains for Exploring Actinobacteria Biosynthetic Diversity.</title>
        <authorList>
            <person name="Kalkreuter E."/>
            <person name="Kautsar S.A."/>
            <person name="Yang D."/>
            <person name="Bader C.D."/>
            <person name="Teijaro C.N."/>
            <person name="Fluegel L."/>
            <person name="Davis C.M."/>
            <person name="Simpson J.R."/>
            <person name="Lauterbach L."/>
            <person name="Steele A.D."/>
            <person name="Gui C."/>
            <person name="Meng S."/>
            <person name="Li G."/>
            <person name="Viehrig K."/>
            <person name="Ye F."/>
            <person name="Su P."/>
            <person name="Kiefer A.F."/>
            <person name="Nichols A."/>
            <person name="Cepeda A.J."/>
            <person name="Yan W."/>
            <person name="Fan B."/>
            <person name="Jiang Y."/>
            <person name="Adhikari A."/>
            <person name="Zheng C.-J."/>
            <person name="Schuster L."/>
            <person name="Cowan T.M."/>
            <person name="Smanski M.J."/>
            <person name="Chevrette M.G."/>
            <person name="De Carvalho L.P.S."/>
            <person name="Shen B."/>
        </authorList>
    </citation>
    <scope>NUCLEOTIDE SEQUENCE [LARGE SCALE GENOMIC DNA]</scope>
    <source>
        <strain evidence="1 2">NPDC047833</strain>
    </source>
</reference>
<protein>
    <submittedName>
        <fullName evidence="1">Uncharacterized protein</fullName>
    </submittedName>
</protein>
<evidence type="ECO:0000313" key="2">
    <source>
        <dbReference type="Proteomes" id="UP001553843"/>
    </source>
</evidence>
<evidence type="ECO:0000313" key="1">
    <source>
        <dbReference type="EMBL" id="MEW2363957.1"/>
    </source>
</evidence>
<dbReference type="RefSeq" id="WP_359780259.1">
    <property type="nucleotide sequence ID" value="NZ_JBEYRR010000007.1"/>
</dbReference>
<accession>A0ABV3LWY3</accession>
<gene>
    <name evidence="1" type="ORF">AB0887_18690</name>
</gene>
<organism evidence="1 2">
    <name type="scientific">Streptomyces huasconensis</name>
    <dbReference type="NCBI Taxonomy" id="1854574"/>
    <lineage>
        <taxon>Bacteria</taxon>
        <taxon>Bacillati</taxon>
        <taxon>Actinomycetota</taxon>
        <taxon>Actinomycetes</taxon>
        <taxon>Kitasatosporales</taxon>
        <taxon>Streptomycetaceae</taxon>
        <taxon>Streptomyces</taxon>
    </lineage>
</organism>
<dbReference type="Proteomes" id="UP001553843">
    <property type="component" value="Unassembled WGS sequence"/>
</dbReference>